<accession>A0A7C9P8M6</accession>
<feature type="transmembrane region" description="Helical" evidence="1">
    <location>
        <begin position="352"/>
        <end position="373"/>
    </location>
</feature>
<keyword evidence="1" id="KW-0472">Membrane</keyword>
<gene>
    <name evidence="2" type="ORF">GZ085_10385</name>
</gene>
<evidence type="ECO:0000313" key="3">
    <source>
        <dbReference type="Proteomes" id="UP000483432"/>
    </source>
</evidence>
<reference evidence="2 3" key="1">
    <citation type="submission" date="2019-09" db="EMBL/GenBank/DDBJ databases">
        <title>H2 Metabolism Revealed by Metagenomic Analysis in Subglacial Sediment of East Antarctica.</title>
        <authorList>
            <person name="Yang Z."/>
            <person name="Zhang Y."/>
            <person name="Lv Y."/>
            <person name="Yan W."/>
            <person name="Xiao X."/>
            <person name="Sun B."/>
            <person name="Ma H."/>
        </authorList>
    </citation>
    <scope>NUCLEOTIDE SEQUENCE [LARGE SCALE GENOMIC DNA]</scope>
    <source>
        <strain evidence="2">Bin2_2</strain>
    </source>
</reference>
<proteinExistence type="predicted"/>
<feature type="transmembrane region" description="Helical" evidence="1">
    <location>
        <begin position="502"/>
        <end position="524"/>
    </location>
</feature>
<sequence length="625" mass="70959">MKTTSSLIFPPKPSAVLRIGVVGHRHDPSRFPETMSTLLQNRMVELLQRIDSAAEAARQGSEEFFTSHRARLSFVSALAEGSDRCGARAALQLAVELQVILPFERKEYSSDFSTEGSKIEYATLLRSASRVIELPGSRESAASSYLLAGQVTIKSVDILIAIWDGELGNGLGGTADIVEQGLKLGVPVVHVDVFDRDHAKIRWLGWLDLPANDLSSITPVPARSFDANVGQLVEILMKPPHPVPLKDPHAIDVSEEKLLKDFFGTERMWRWRWRWRPEQALFQFVFGSRGIRRTDFRTLDYLQATEGSWGSTGQIDNVPGFLPNDMRTILWPRFAWADNLANYYGQYYRSGYISNFFLAALAVICSIVGLVVWHDFKTQLVIVELFVLILIISNTWLGNRRRWHRRWLDYRHLAERLRNLRFAVLLGNLNLIPESVTATAPSWVAWYARATAREMGVPSIDFMQWKVPDFGRVFVLEQLDPQIEYHAHNELHLHSVEHRLHMLGNCAFVLTIAFCFAYLAAQYLKPFGATTIGMLILQYGVVFTISLPAIATALYGIKTQGEFCSRAERSHRTMLELTAIRLALQTQTYSFNYLQIQVEKAASVMLDDLADWRVTYGRRRLENPA</sequence>
<dbReference type="AlphaFoldDB" id="A0A7C9P8M6"/>
<keyword evidence="1" id="KW-1133">Transmembrane helix</keyword>
<evidence type="ECO:0000256" key="1">
    <source>
        <dbReference type="SAM" id="Phobius"/>
    </source>
</evidence>
<dbReference type="Gene3D" id="3.40.50.450">
    <property type="match status" value="1"/>
</dbReference>
<comment type="caution">
    <text evidence="2">The sequence shown here is derived from an EMBL/GenBank/DDBJ whole genome shotgun (WGS) entry which is preliminary data.</text>
</comment>
<evidence type="ECO:0000313" key="2">
    <source>
        <dbReference type="EMBL" id="NDP48776.1"/>
    </source>
</evidence>
<keyword evidence="1" id="KW-0812">Transmembrane</keyword>
<protein>
    <submittedName>
        <fullName evidence="2">Uncharacterized protein</fullName>
    </submittedName>
</protein>
<dbReference type="EMBL" id="JAAFGW010000158">
    <property type="protein sequence ID" value="NDP48776.1"/>
    <property type="molecule type" value="Genomic_DNA"/>
</dbReference>
<name>A0A7C9P8M6_9PROT</name>
<feature type="transmembrane region" description="Helical" evidence="1">
    <location>
        <begin position="536"/>
        <end position="557"/>
    </location>
</feature>
<dbReference type="SUPFAM" id="SSF102405">
    <property type="entry name" value="MCP/YpsA-like"/>
    <property type="match status" value="1"/>
</dbReference>
<dbReference type="Proteomes" id="UP000483432">
    <property type="component" value="Unassembled WGS sequence"/>
</dbReference>
<organism evidence="2 3">
    <name type="scientific">Sulfuriferula multivorans</name>
    <dbReference type="NCBI Taxonomy" id="1559896"/>
    <lineage>
        <taxon>Bacteria</taxon>
        <taxon>Pseudomonadati</taxon>
        <taxon>Pseudomonadota</taxon>
        <taxon>Betaproteobacteria</taxon>
        <taxon>Nitrosomonadales</taxon>
        <taxon>Sulfuricellaceae</taxon>
        <taxon>Sulfuriferula</taxon>
    </lineage>
</organism>
<feature type="transmembrane region" description="Helical" evidence="1">
    <location>
        <begin position="379"/>
        <end position="397"/>
    </location>
</feature>